<keyword evidence="5" id="KW-1003">Cell membrane</keyword>
<protein>
    <recommendedName>
        <fullName evidence="3">Multidrug export protein MepA</fullName>
    </recommendedName>
</protein>
<dbReference type="GO" id="GO:0046677">
    <property type="term" value="P:response to antibiotic"/>
    <property type="evidence" value="ECO:0007669"/>
    <property type="project" value="UniProtKB-KW"/>
</dbReference>
<feature type="transmembrane region" description="Helical" evidence="11">
    <location>
        <begin position="199"/>
        <end position="219"/>
    </location>
</feature>
<proteinExistence type="inferred from homology"/>
<keyword evidence="4" id="KW-0813">Transport</keyword>
<evidence type="ECO:0000256" key="3">
    <source>
        <dbReference type="ARBA" id="ARBA00022106"/>
    </source>
</evidence>
<dbReference type="RefSeq" id="WP_055660384.1">
    <property type="nucleotide sequence ID" value="NZ_CABIXC010000027.1"/>
</dbReference>
<dbReference type="InterPro" id="IPR045070">
    <property type="entry name" value="MATE_MepA-like"/>
</dbReference>
<gene>
    <name evidence="12" type="primary">mepA_36</name>
    <name evidence="12" type="ORF">ERS852407_05738</name>
</gene>
<feature type="transmembrane region" description="Helical" evidence="11">
    <location>
        <begin position="428"/>
        <end position="446"/>
    </location>
</feature>
<evidence type="ECO:0000256" key="8">
    <source>
        <dbReference type="ARBA" id="ARBA00023136"/>
    </source>
</evidence>
<feature type="transmembrane region" description="Helical" evidence="11">
    <location>
        <begin position="20"/>
        <end position="41"/>
    </location>
</feature>
<dbReference type="GO" id="GO:0005886">
    <property type="term" value="C:plasma membrane"/>
    <property type="evidence" value="ECO:0007669"/>
    <property type="project" value="UniProtKB-SubCell"/>
</dbReference>
<dbReference type="GO" id="GO:0042910">
    <property type="term" value="F:xenobiotic transmembrane transporter activity"/>
    <property type="evidence" value="ECO:0007669"/>
    <property type="project" value="InterPro"/>
</dbReference>
<evidence type="ECO:0000256" key="11">
    <source>
        <dbReference type="SAM" id="Phobius"/>
    </source>
</evidence>
<name>A0A174MRW0_9FIRM</name>
<dbReference type="InterPro" id="IPR051327">
    <property type="entry name" value="MATE_MepA_subfamily"/>
</dbReference>
<dbReference type="PANTHER" id="PTHR43823">
    <property type="entry name" value="SPORULATION PROTEIN YKVU"/>
    <property type="match status" value="1"/>
</dbReference>
<evidence type="ECO:0000256" key="4">
    <source>
        <dbReference type="ARBA" id="ARBA00022448"/>
    </source>
</evidence>
<evidence type="ECO:0000313" key="12">
    <source>
        <dbReference type="EMBL" id="CUP37108.1"/>
    </source>
</evidence>
<keyword evidence="9" id="KW-0046">Antibiotic resistance</keyword>
<feature type="transmembrane region" description="Helical" evidence="11">
    <location>
        <begin position="280"/>
        <end position="304"/>
    </location>
</feature>
<dbReference type="Pfam" id="PF01554">
    <property type="entry name" value="MatE"/>
    <property type="match status" value="2"/>
</dbReference>
<feature type="compositionally biased region" description="Basic residues" evidence="10">
    <location>
        <begin position="466"/>
        <end position="484"/>
    </location>
</feature>
<evidence type="ECO:0000256" key="1">
    <source>
        <dbReference type="ARBA" id="ARBA00004651"/>
    </source>
</evidence>
<dbReference type="AlphaFoldDB" id="A0A174MRW0"/>
<keyword evidence="8 11" id="KW-0472">Membrane</keyword>
<keyword evidence="6 11" id="KW-0812">Transmembrane</keyword>
<evidence type="ECO:0000256" key="7">
    <source>
        <dbReference type="ARBA" id="ARBA00022989"/>
    </source>
</evidence>
<evidence type="ECO:0000256" key="6">
    <source>
        <dbReference type="ARBA" id="ARBA00022692"/>
    </source>
</evidence>
<reference evidence="12 13" key="1">
    <citation type="submission" date="2015-09" db="EMBL/GenBank/DDBJ databases">
        <authorList>
            <consortium name="Pathogen Informatics"/>
        </authorList>
    </citation>
    <scope>NUCLEOTIDE SEQUENCE [LARGE SCALE GENOMIC DNA]</scope>
    <source>
        <strain evidence="12 13">2789STDY5608850</strain>
    </source>
</reference>
<dbReference type="EMBL" id="CYZE01000027">
    <property type="protein sequence ID" value="CUP37108.1"/>
    <property type="molecule type" value="Genomic_DNA"/>
</dbReference>
<dbReference type="Proteomes" id="UP000095651">
    <property type="component" value="Unassembled WGS sequence"/>
</dbReference>
<evidence type="ECO:0000256" key="5">
    <source>
        <dbReference type="ARBA" id="ARBA00022475"/>
    </source>
</evidence>
<accession>A0A174MRW0</accession>
<dbReference type="PIRSF" id="PIRSF006603">
    <property type="entry name" value="DinF"/>
    <property type="match status" value="1"/>
</dbReference>
<evidence type="ECO:0000256" key="10">
    <source>
        <dbReference type="SAM" id="MobiDB-lite"/>
    </source>
</evidence>
<feature type="transmembrane region" description="Helical" evidence="11">
    <location>
        <begin position="325"/>
        <end position="344"/>
    </location>
</feature>
<dbReference type="CDD" id="cd13143">
    <property type="entry name" value="MATE_MepA_like"/>
    <property type="match status" value="1"/>
</dbReference>
<dbReference type="InterPro" id="IPR002528">
    <property type="entry name" value="MATE_fam"/>
</dbReference>
<feature type="transmembrane region" description="Helical" evidence="11">
    <location>
        <begin position="169"/>
        <end position="193"/>
    </location>
</feature>
<evidence type="ECO:0000313" key="13">
    <source>
        <dbReference type="Proteomes" id="UP000095651"/>
    </source>
</evidence>
<dbReference type="InterPro" id="IPR048279">
    <property type="entry name" value="MdtK-like"/>
</dbReference>
<dbReference type="PANTHER" id="PTHR43823:SF3">
    <property type="entry name" value="MULTIDRUG EXPORT PROTEIN MEPA"/>
    <property type="match status" value="1"/>
</dbReference>
<comment type="subcellular location">
    <subcellularLocation>
        <location evidence="1">Cell membrane</location>
        <topology evidence="1">Multi-pass membrane protein</topology>
    </subcellularLocation>
</comment>
<feature type="transmembrane region" description="Helical" evidence="11">
    <location>
        <begin position="364"/>
        <end position="382"/>
    </location>
</feature>
<feature type="region of interest" description="Disordered" evidence="10">
    <location>
        <begin position="461"/>
        <end position="484"/>
    </location>
</feature>
<organism evidence="12 13">
    <name type="scientific">Hungatella hathewayi</name>
    <dbReference type="NCBI Taxonomy" id="154046"/>
    <lineage>
        <taxon>Bacteria</taxon>
        <taxon>Bacillati</taxon>
        <taxon>Bacillota</taxon>
        <taxon>Clostridia</taxon>
        <taxon>Lachnospirales</taxon>
        <taxon>Lachnospiraceae</taxon>
        <taxon>Hungatella</taxon>
    </lineage>
</organism>
<dbReference type="GO" id="GO:0015297">
    <property type="term" value="F:antiporter activity"/>
    <property type="evidence" value="ECO:0007669"/>
    <property type="project" value="InterPro"/>
</dbReference>
<feature type="transmembrane region" description="Helical" evidence="11">
    <location>
        <begin position="61"/>
        <end position="81"/>
    </location>
</feature>
<feature type="transmembrane region" description="Helical" evidence="11">
    <location>
        <begin position="141"/>
        <end position="162"/>
    </location>
</feature>
<comment type="similarity">
    <text evidence="2">Belongs to the multi antimicrobial extrusion (MATE) (TC 2.A.66.1) family. MepA subfamily.</text>
</comment>
<feature type="transmembrane region" description="Helical" evidence="11">
    <location>
        <begin position="403"/>
        <end position="422"/>
    </location>
</feature>
<keyword evidence="7 11" id="KW-1133">Transmembrane helix</keyword>
<feature type="transmembrane region" description="Helical" evidence="11">
    <location>
        <begin position="102"/>
        <end position="121"/>
    </location>
</feature>
<feature type="transmembrane region" description="Helical" evidence="11">
    <location>
        <begin position="239"/>
        <end position="260"/>
    </location>
</feature>
<evidence type="ECO:0000256" key="9">
    <source>
        <dbReference type="ARBA" id="ARBA00023251"/>
    </source>
</evidence>
<sequence length="484" mass="51980">MTETKRDANAYLASEPIGRLLLKFSVPCVLSMLVSALYNIVDQIFIGQSVGYLGNAATNVVYPFTVAALALALLVGDGSAAKLSLSLGSGDKETSHKCIGNGILATVIIGLLLTVTGFLFTDQILRLFGVTEASYPYAREYMEVILLGIPFYIFASGMNAAIRADGSPAYSMFSTVIGAVLNLILDPVAIFVFHMGVRGAAIATVIGQVVSCFVTILYFRKPKSFRFSKASFLPDGRLLGQIGQLGISSFITQIAIVIVMSVSNNMIGLKGPQSIYGADIPLSVVGIVMKVFGIVIAFSVGIAVGGQPIAGYNYGAGNFKRVFDTYRHIIAANAVIGIIATLLFEFCPQVIVSLFGSESGLYNEYANMCFRIFLGGILLCCVQKASSIFLQSIGKPVKATVLSLSRDVVFLVPGVILLSMAFGVTGMLWAAPIADVLSLILTIILVSHEYKCLKRMEVRTHESSNHHHQPGIRQRRTYHRKNGG</sequence>
<evidence type="ECO:0000256" key="2">
    <source>
        <dbReference type="ARBA" id="ARBA00008417"/>
    </source>
</evidence>